<feature type="transmembrane region" description="Helical" evidence="1">
    <location>
        <begin position="12"/>
        <end position="36"/>
    </location>
</feature>
<evidence type="ECO:0000313" key="3">
    <source>
        <dbReference type="Proteomes" id="UP000178735"/>
    </source>
</evidence>
<sequence length="901" mass="99061">MKNARNEIKTKGMLVPIALVIIFILAVLGIALYNYVRFERNLVARLQYSSVAEKMAQAAAYEASNWYNCKALYLKGLDKTNPIDRFVLAPVIEGNVNSLTISLTPNELKSFALIAGLSGTLDSVELKYEGFSSYFNPPAEPSDYSSGCIIASDPFERFGGLVITSKVSYRTITRVFCCRYEAKIANTLVPLLSKFTFFTSGKDTASENQLKMVTLADSGNQDYGGQGIVSKTETPLRAPLIMVHHPEDIAEVNASGYYKNHSEIREYLPLDETVASSAPGGSGVTYRPSMTDRGWVYLGVESSPNSYYLLNISPGKVNPDAFNPYPQNLNYRFYGNGFLLLESDLCALVFNALKGAYPYNFSFSDAQKPPGVHDYIIRLTQAGIYWILKHPAALPIIGNFYAANPDMVEHSSLLQLSGDMQAKAFAVSIKPSRYLDRRSPTVVFGRVVRSFASVGNICQNCMHPPGSPNAGSVLTNGMHKMPFEICPGAHPRVFFLPFFNIDDSGTLGANSVLSIDDADWDGQRILDDTIDAAGVPYPASTAVDFAKVSADAKNDIFKLTDANHFKNYKFFMSKIMFEAYNKSYNWITANSKPAEGIIEPGPKYNLNQNKIKILKSYPNSQPDELFFYNQGSVFGNCINAGNLKISQYSKESGVFSEANDLFADGIFRGSLAAVSLASAGYVNPMTAAAPAQQTEYDIRHKASHIFNTFGEFKAALLKTDAGTAELKDSGVFYIDEGGESDLTQNAQIQKILFHDNAMLIFKKGVKIPSINKSAYAKQNGCTLSIVSVDGDITICGPEIEASINSLGGTIKKAVDYFQVFGNMSMKKIYFNLSSPGNLFKVSAIPSGSASDILGAKNGEKGFTRMSVTYDPALDPCDAENYLYHYKFYVSSRQTYWRFYSE</sequence>
<name>A0A1F7WFT6_9BACT</name>
<evidence type="ECO:0000313" key="2">
    <source>
        <dbReference type="EMBL" id="OGM01397.1"/>
    </source>
</evidence>
<proteinExistence type="predicted"/>
<accession>A0A1F7WFT6</accession>
<protein>
    <submittedName>
        <fullName evidence="2">Uncharacterized protein</fullName>
    </submittedName>
</protein>
<keyword evidence="1" id="KW-0812">Transmembrane</keyword>
<dbReference type="STRING" id="1817813.A2008_02575"/>
<gene>
    <name evidence="2" type="ORF">A2008_02575</name>
</gene>
<dbReference type="Proteomes" id="UP000178735">
    <property type="component" value="Unassembled WGS sequence"/>
</dbReference>
<comment type="caution">
    <text evidence="2">The sequence shown here is derived from an EMBL/GenBank/DDBJ whole genome shotgun (WGS) entry which is preliminary data.</text>
</comment>
<keyword evidence="1" id="KW-0472">Membrane</keyword>
<dbReference type="AlphaFoldDB" id="A0A1F7WFT6"/>
<keyword evidence="1" id="KW-1133">Transmembrane helix</keyword>
<dbReference type="EMBL" id="MGFH01000237">
    <property type="protein sequence ID" value="OGM01397.1"/>
    <property type="molecule type" value="Genomic_DNA"/>
</dbReference>
<reference evidence="2 3" key="1">
    <citation type="journal article" date="2016" name="Nat. Commun.">
        <title>Thousands of microbial genomes shed light on interconnected biogeochemical processes in an aquifer system.</title>
        <authorList>
            <person name="Anantharaman K."/>
            <person name="Brown C.T."/>
            <person name="Hug L.A."/>
            <person name="Sharon I."/>
            <person name="Castelle C.J."/>
            <person name="Probst A.J."/>
            <person name="Thomas B.C."/>
            <person name="Singh A."/>
            <person name="Wilkins M.J."/>
            <person name="Karaoz U."/>
            <person name="Brodie E.L."/>
            <person name="Williams K.H."/>
            <person name="Hubbard S.S."/>
            <person name="Banfield J.F."/>
        </authorList>
    </citation>
    <scope>NUCLEOTIDE SEQUENCE [LARGE SCALE GENOMIC DNA]</scope>
</reference>
<organism evidence="2 3">
    <name type="scientific">Candidatus Wallbacteria bacterium GWC2_49_35</name>
    <dbReference type="NCBI Taxonomy" id="1817813"/>
    <lineage>
        <taxon>Bacteria</taxon>
        <taxon>Candidatus Walliibacteriota</taxon>
    </lineage>
</organism>
<evidence type="ECO:0000256" key="1">
    <source>
        <dbReference type="SAM" id="Phobius"/>
    </source>
</evidence>